<feature type="coiled-coil region" evidence="1">
    <location>
        <begin position="114"/>
        <end position="260"/>
    </location>
</feature>
<feature type="compositionally biased region" description="Low complexity" evidence="2">
    <location>
        <begin position="895"/>
        <end position="906"/>
    </location>
</feature>
<protein>
    <submittedName>
        <fullName evidence="3">Uncharacterized protein</fullName>
    </submittedName>
</protein>
<feature type="region of interest" description="Disordered" evidence="2">
    <location>
        <begin position="729"/>
        <end position="932"/>
    </location>
</feature>
<feature type="region of interest" description="Disordered" evidence="2">
    <location>
        <begin position="682"/>
        <end position="702"/>
    </location>
</feature>
<keyword evidence="1" id="KW-0175">Coiled coil</keyword>
<evidence type="ECO:0000313" key="4">
    <source>
        <dbReference type="Proteomes" id="UP000664132"/>
    </source>
</evidence>
<proteinExistence type="predicted"/>
<reference evidence="3" key="1">
    <citation type="submission" date="2021-02" db="EMBL/GenBank/DDBJ databases">
        <title>Genome sequence Cadophora malorum strain M34.</title>
        <authorList>
            <person name="Stefanovic E."/>
            <person name="Vu D."/>
            <person name="Scully C."/>
            <person name="Dijksterhuis J."/>
            <person name="Roader J."/>
            <person name="Houbraken J."/>
        </authorList>
    </citation>
    <scope>NUCLEOTIDE SEQUENCE</scope>
    <source>
        <strain evidence="3">M34</strain>
    </source>
</reference>
<gene>
    <name evidence="3" type="ORF">IFR04_014249</name>
</gene>
<organism evidence="3 4">
    <name type="scientific">Cadophora malorum</name>
    <dbReference type="NCBI Taxonomy" id="108018"/>
    <lineage>
        <taxon>Eukaryota</taxon>
        <taxon>Fungi</taxon>
        <taxon>Dikarya</taxon>
        <taxon>Ascomycota</taxon>
        <taxon>Pezizomycotina</taxon>
        <taxon>Leotiomycetes</taxon>
        <taxon>Helotiales</taxon>
        <taxon>Ploettnerulaceae</taxon>
        <taxon>Cadophora</taxon>
    </lineage>
</organism>
<evidence type="ECO:0000256" key="2">
    <source>
        <dbReference type="SAM" id="MobiDB-lite"/>
    </source>
</evidence>
<keyword evidence="4" id="KW-1185">Reference proteome</keyword>
<dbReference type="OrthoDB" id="3563081at2759"/>
<feature type="compositionally biased region" description="Polar residues" evidence="2">
    <location>
        <begin position="785"/>
        <end position="794"/>
    </location>
</feature>
<feature type="compositionally biased region" description="Basic and acidic residues" evidence="2">
    <location>
        <begin position="907"/>
        <end position="916"/>
    </location>
</feature>
<evidence type="ECO:0000256" key="1">
    <source>
        <dbReference type="SAM" id="Coils"/>
    </source>
</evidence>
<dbReference type="AlphaFoldDB" id="A0A8H7W6G5"/>
<accession>A0A8H7W6G5</accession>
<dbReference type="EMBL" id="JAFJYH010000365">
    <property type="protein sequence ID" value="KAG4412619.1"/>
    <property type="molecule type" value="Genomic_DNA"/>
</dbReference>
<feature type="compositionally biased region" description="Basic and acidic residues" evidence="2">
    <location>
        <begin position="730"/>
        <end position="740"/>
    </location>
</feature>
<sequence length="1254" mass="143444">MASAIVSDVYEALYTKARSTFMRLLKAVTSFIVNLVHWRCIHMLTCTCFEGRISFDEHDEPLADLGAQLQQANKDLKSRKSTIRFLNFTSRRWRRRAEAAEEHVTICRRDHDDLIGLNKANKNFRARVDDLERENADLRIRYNLERRNKGRHLLFDDLPSNLEERNRDLRQENTFLQEDLRIAREALAKRPFSNEERERSQWGIERLKQTITRQEKKINGLEAEKEGIERLARITDDKAKKALRDRIFDLQEKLRTAIAQQDAIWAQHEAAATIDAARGGINGPNDDGLPPGKSNCARCVVLRIGKRAAEERVREKTAEVEALQKTRGDDLAIIDAFLERLDETHLEIDRLEQVAPTTKVSSGSGAVEELTHIHDRLKDTMIKIKKAEPEQTVNVNTLLELIDLIPDLSQFQEDTFAGFEAHPDKLLAAYQQIEMFEELVQDYNNAVHEGRKILDPDIARDPNYDVRDFVHHAVAAINALNEKIEQQMLFNRSTPNEQHQQLETLQAENVGLKVGSSDSKYVYDKAVKEADSLRAAFQTQAIDSRKPEDKRRHAVYNNLEAVFRETHEFMNTYKMSHPELTLPNWIEDLFVLENRDPQKLPSPRETEDLAQNLRQVICWMQEENWPGSKPDWHDSIIEGSPPTAPSVDDQLGNLLRPLTEKASFALHELDFHNNEVWIQSQARTREAASNDSRPQGCTCPPGQPGALRSCPVCVDLRIAGTFSDQMNRSLDARGRGRRVDLPGYAHPRSWSPPQHSPRSPFLAAEVPWNSTRSSRPYTESFGARTDTNFSSIPTDHSPEPEGPPFAGAPFPSTPLSRPYAKSFRARRDTSSSSDPTVRPSISDHNHAPSASASASAGAGSTFPYTPPSPSRRPNFETGGGQCSQALDIETRTSETDTSPPSSGPSPRDFRPAKLYDDNPSAPNPDDDLTMDENPEYWRIGLAECQSLFFEIQGLQEGLHAHGIDIKQYRWMGEPVEYIDSARVDGLRGWRYSDSSLFDIQADVLQWQRNALEFEVWERNIPVLGSWEDSPYNPEYQSQRRQEENVYMGEETGWERTNVQQGWLEIRALQTQLRQHKIKYNHVTFIDVADIIKLSKKFVGRILTTADVLSKQLDFVISQLVDLQDLWERNVATLGPRSALPFYSGEFASRGTAGVRIPQHEWRNDPQCVKLWDWVIGIQKRFREREIRGWKELKTWQVDACRGREGETLLARQAGLLAKHIQRLENVWIANETVLGEKFTFRKRNSEWQLKWANS</sequence>
<name>A0A8H7W6G5_9HELO</name>
<feature type="compositionally biased region" description="Polar residues" evidence="2">
    <location>
        <begin position="768"/>
        <end position="777"/>
    </location>
</feature>
<dbReference type="Proteomes" id="UP000664132">
    <property type="component" value="Unassembled WGS sequence"/>
</dbReference>
<evidence type="ECO:0000313" key="3">
    <source>
        <dbReference type="EMBL" id="KAG4412619.1"/>
    </source>
</evidence>
<feature type="compositionally biased region" description="Low complexity" evidence="2">
    <location>
        <begin position="849"/>
        <end position="860"/>
    </location>
</feature>
<comment type="caution">
    <text evidence="3">The sequence shown here is derived from an EMBL/GenBank/DDBJ whole genome shotgun (WGS) entry which is preliminary data.</text>
</comment>
<feature type="coiled-coil region" evidence="1">
    <location>
        <begin position="306"/>
        <end position="354"/>
    </location>
</feature>